<name>A0A6A3KNF6_9STRA</name>
<accession>A0A6A3KNF6</accession>
<reference evidence="1 2" key="1">
    <citation type="submission" date="2018-09" db="EMBL/GenBank/DDBJ databases">
        <title>Genomic investigation of the strawberry pathogen Phytophthora fragariae indicates pathogenicity is determined by transcriptional variation in three key races.</title>
        <authorList>
            <person name="Adams T.M."/>
            <person name="Armitage A.D."/>
            <person name="Sobczyk M.K."/>
            <person name="Bates H.J."/>
            <person name="Dunwell J.M."/>
            <person name="Nellist C.F."/>
            <person name="Harrison R.J."/>
        </authorList>
    </citation>
    <scope>NUCLEOTIDE SEQUENCE [LARGE SCALE GENOMIC DNA]</scope>
    <source>
        <strain evidence="1 2">SCRP249</strain>
    </source>
</reference>
<protein>
    <submittedName>
        <fullName evidence="1">Uncharacterized protein</fullName>
    </submittedName>
</protein>
<proteinExistence type="predicted"/>
<gene>
    <name evidence="1" type="ORF">PR001_g16588</name>
</gene>
<evidence type="ECO:0000313" key="1">
    <source>
        <dbReference type="EMBL" id="KAE9008831.1"/>
    </source>
</evidence>
<sequence length="46" mass="5321">MRFLERAVQASIKYITPLIVTKIELHARDSVNAAELMEDMVYGQIR</sequence>
<dbReference type="AlphaFoldDB" id="A0A6A3KNF6"/>
<comment type="caution">
    <text evidence="1">The sequence shown here is derived from an EMBL/GenBank/DDBJ whole genome shotgun (WGS) entry which is preliminary data.</text>
</comment>
<dbReference type="EMBL" id="QXFV01001320">
    <property type="protein sequence ID" value="KAE9008831.1"/>
    <property type="molecule type" value="Genomic_DNA"/>
</dbReference>
<evidence type="ECO:0000313" key="2">
    <source>
        <dbReference type="Proteomes" id="UP000429607"/>
    </source>
</evidence>
<dbReference type="Proteomes" id="UP000429607">
    <property type="component" value="Unassembled WGS sequence"/>
</dbReference>
<organism evidence="1 2">
    <name type="scientific">Phytophthora rubi</name>
    <dbReference type="NCBI Taxonomy" id="129364"/>
    <lineage>
        <taxon>Eukaryota</taxon>
        <taxon>Sar</taxon>
        <taxon>Stramenopiles</taxon>
        <taxon>Oomycota</taxon>
        <taxon>Peronosporomycetes</taxon>
        <taxon>Peronosporales</taxon>
        <taxon>Peronosporaceae</taxon>
        <taxon>Phytophthora</taxon>
    </lineage>
</organism>